<comment type="caution">
    <text evidence="1">The sequence shown here is derived from an EMBL/GenBank/DDBJ whole genome shotgun (WGS) entry which is preliminary data.</text>
</comment>
<evidence type="ECO:0000313" key="1">
    <source>
        <dbReference type="EMBL" id="KND96616.1"/>
    </source>
</evidence>
<gene>
    <name evidence="1" type="ORF">QG37_07055</name>
</gene>
<dbReference type="EMBL" id="LGST01000052">
    <property type="protein sequence ID" value="KND96616.1"/>
    <property type="molecule type" value="Genomic_DNA"/>
</dbReference>
<sequence length="47" mass="5224">MDGGYSPFIMPITDGQSLGLFYIGDLSKHFPIINQITKITRIKVALL</sequence>
<dbReference type="Proteomes" id="UP000037122">
    <property type="component" value="Unassembled WGS sequence"/>
</dbReference>
<dbReference type="AlphaFoldDB" id="A0A0L0NR50"/>
<name>A0A0L0NR50_CANAR</name>
<dbReference type="VEuPathDB" id="FungiDB:QG37_07055"/>
<evidence type="ECO:0000313" key="2">
    <source>
        <dbReference type="Proteomes" id="UP000037122"/>
    </source>
</evidence>
<proteinExistence type="predicted"/>
<organism evidence="1 2">
    <name type="scientific">Candidozyma auris</name>
    <name type="common">Yeast</name>
    <name type="synonym">Candida auris</name>
    <dbReference type="NCBI Taxonomy" id="498019"/>
    <lineage>
        <taxon>Eukaryota</taxon>
        <taxon>Fungi</taxon>
        <taxon>Dikarya</taxon>
        <taxon>Ascomycota</taxon>
        <taxon>Saccharomycotina</taxon>
        <taxon>Pichiomycetes</taxon>
        <taxon>Metschnikowiaceae</taxon>
        <taxon>Candidozyma</taxon>
    </lineage>
</organism>
<reference evidence="2" key="1">
    <citation type="journal article" date="2015" name="BMC Genomics">
        <title>Draft genome of a commonly misdiagnosed multidrug resistant pathogen Candida auris.</title>
        <authorList>
            <person name="Chatterjee S."/>
            <person name="Alampalli S.V."/>
            <person name="Nageshan R.K."/>
            <person name="Chettiar S.T."/>
            <person name="Joshi S."/>
            <person name="Tatu U.S."/>
        </authorList>
    </citation>
    <scope>NUCLEOTIDE SEQUENCE [LARGE SCALE GENOMIC DNA]</scope>
    <source>
        <strain evidence="2">6684</strain>
    </source>
</reference>
<protein>
    <submittedName>
        <fullName evidence="1">Uncharacterized protein</fullName>
    </submittedName>
</protein>
<accession>A0A0L0NR50</accession>